<gene>
    <name evidence="1" type="ORF">EGJ44_22170</name>
</gene>
<evidence type="ECO:0000313" key="2">
    <source>
        <dbReference type="Proteomes" id="UP000272833"/>
    </source>
</evidence>
<dbReference type="EMBL" id="RHRS01000110">
    <property type="protein sequence ID" value="RRW26500.1"/>
    <property type="molecule type" value="Genomic_DNA"/>
</dbReference>
<organism evidence="1 2">
    <name type="scientific">Ectopseudomonas oleovorans</name>
    <name type="common">Pseudomonas oleovorans</name>
    <dbReference type="NCBI Taxonomy" id="301"/>
    <lineage>
        <taxon>Bacteria</taxon>
        <taxon>Pseudomonadati</taxon>
        <taxon>Pseudomonadota</taxon>
        <taxon>Gammaproteobacteria</taxon>
        <taxon>Pseudomonadales</taxon>
        <taxon>Pseudomonadaceae</taxon>
        <taxon>Ectopseudomonas</taxon>
    </lineage>
</organism>
<evidence type="ECO:0008006" key="3">
    <source>
        <dbReference type="Google" id="ProtNLM"/>
    </source>
</evidence>
<sequence length="109" mass="12384">MSVNAAPRHPNTLLRNAPSKIARLLVYLRHFGDLNRFEAARLVGDSCLNSTIPALESRHGLTFEHLPEKSPNRWGEPCDVIRYRLPISEHERADKVLARMFERNGRAAA</sequence>
<accession>A0A427H7T5</accession>
<dbReference type="RefSeq" id="WP_125875232.1">
    <property type="nucleotide sequence ID" value="NZ_RHRS01000110.1"/>
</dbReference>
<comment type="caution">
    <text evidence="1">The sequence shown here is derived from an EMBL/GenBank/DDBJ whole genome shotgun (WGS) entry which is preliminary data.</text>
</comment>
<proteinExistence type="predicted"/>
<reference evidence="1 2" key="1">
    <citation type="submission" date="2018-10" db="EMBL/GenBank/DDBJ databases">
        <title>Transmission dynamics of multidrug resistant bacteria on intensive care unit surfaces.</title>
        <authorList>
            <person name="D'Souza A.W."/>
            <person name="Potter R.F."/>
            <person name="Wallace M."/>
            <person name="Shupe A."/>
            <person name="Patel S."/>
            <person name="Sun S."/>
            <person name="Gul D."/>
            <person name="Kwon J.H."/>
            <person name="Andleeb S."/>
            <person name="Burnham C.-A.D."/>
            <person name="Dantas G."/>
        </authorList>
    </citation>
    <scope>NUCLEOTIDE SEQUENCE [LARGE SCALE GENOMIC DNA]</scope>
    <source>
        <strain evidence="1 2">PO_271</strain>
    </source>
</reference>
<evidence type="ECO:0000313" key="1">
    <source>
        <dbReference type="EMBL" id="RRW26500.1"/>
    </source>
</evidence>
<dbReference type="AlphaFoldDB" id="A0A427H7T5"/>
<dbReference type="Proteomes" id="UP000272833">
    <property type="component" value="Unassembled WGS sequence"/>
</dbReference>
<name>A0A427H7T5_ECTOL</name>
<protein>
    <recommendedName>
        <fullName evidence="3">Helix-turn-helix domain-containing protein</fullName>
    </recommendedName>
</protein>